<dbReference type="WBParaSite" id="L893_g20299.t1">
    <property type="protein sequence ID" value="L893_g20299.t1"/>
    <property type="gene ID" value="L893_g20299"/>
</dbReference>
<evidence type="ECO:0000313" key="6">
    <source>
        <dbReference type="WBParaSite" id="L893_g20299.t1"/>
    </source>
</evidence>
<dbReference type="AlphaFoldDB" id="A0A1I7YW23"/>
<dbReference type="Pfam" id="PF07719">
    <property type="entry name" value="TPR_2"/>
    <property type="match status" value="1"/>
</dbReference>
<dbReference type="PROSITE" id="PS50005">
    <property type="entry name" value="TPR"/>
    <property type="match status" value="1"/>
</dbReference>
<evidence type="ECO:0000256" key="4">
    <source>
        <dbReference type="SAM" id="MobiDB-lite"/>
    </source>
</evidence>
<dbReference type="Proteomes" id="UP000095287">
    <property type="component" value="Unplaced"/>
</dbReference>
<dbReference type="Gene3D" id="1.25.40.10">
    <property type="entry name" value="Tetratricopeptide repeat domain"/>
    <property type="match status" value="1"/>
</dbReference>
<dbReference type="SUPFAM" id="SSF48452">
    <property type="entry name" value="TPR-like"/>
    <property type="match status" value="1"/>
</dbReference>
<evidence type="ECO:0000256" key="3">
    <source>
        <dbReference type="PROSITE-ProRule" id="PRU00339"/>
    </source>
</evidence>
<evidence type="ECO:0000313" key="5">
    <source>
        <dbReference type="Proteomes" id="UP000095287"/>
    </source>
</evidence>
<proteinExistence type="predicted"/>
<feature type="repeat" description="TPR" evidence="3">
    <location>
        <begin position="114"/>
        <end position="147"/>
    </location>
</feature>
<keyword evidence="5" id="KW-1185">Reference proteome</keyword>
<protein>
    <submittedName>
        <fullName evidence="6">TPR_REGION domain-containing protein</fullName>
    </submittedName>
</protein>
<evidence type="ECO:0000256" key="1">
    <source>
        <dbReference type="ARBA" id="ARBA00022737"/>
    </source>
</evidence>
<keyword evidence="2 3" id="KW-0802">TPR repeat</keyword>
<keyword evidence="1" id="KW-0677">Repeat</keyword>
<dbReference type="InterPro" id="IPR013105">
    <property type="entry name" value="TPR_2"/>
</dbReference>
<name>A0A1I7YW23_9BILA</name>
<evidence type="ECO:0000256" key="2">
    <source>
        <dbReference type="ARBA" id="ARBA00022803"/>
    </source>
</evidence>
<feature type="region of interest" description="Disordered" evidence="4">
    <location>
        <begin position="14"/>
        <end position="35"/>
    </location>
</feature>
<accession>A0A1I7YW23</accession>
<organism evidence="5 6">
    <name type="scientific">Steinernema glaseri</name>
    <dbReference type="NCBI Taxonomy" id="37863"/>
    <lineage>
        <taxon>Eukaryota</taxon>
        <taxon>Metazoa</taxon>
        <taxon>Ecdysozoa</taxon>
        <taxon>Nematoda</taxon>
        <taxon>Chromadorea</taxon>
        <taxon>Rhabditida</taxon>
        <taxon>Tylenchina</taxon>
        <taxon>Panagrolaimomorpha</taxon>
        <taxon>Strongyloidoidea</taxon>
        <taxon>Steinernematidae</taxon>
        <taxon>Steinernema</taxon>
    </lineage>
</organism>
<sequence>MKATVVRRRQLRANTTMTFGRREQNKGGQGAKASRAPSGLCLCLSVSVSETMARVYGTKSVEEALVHLRRVSDGNPNDPFTLHAVGLQMHAVRYFSEAQKYFQKAEDIKAGFSASNLYYLGDCLRKNGRVDESIECLKKALSLPARNKVDHKGKVAARRLLLICGVREAEIAEVEKIDEKYASNRY</sequence>
<reference evidence="6" key="1">
    <citation type="submission" date="2016-11" db="UniProtKB">
        <authorList>
            <consortium name="WormBaseParasite"/>
        </authorList>
    </citation>
    <scope>IDENTIFICATION</scope>
</reference>
<dbReference type="InterPro" id="IPR011990">
    <property type="entry name" value="TPR-like_helical_dom_sf"/>
</dbReference>
<dbReference type="InterPro" id="IPR019734">
    <property type="entry name" value="TPR_rpt"/>
</dbReference>